<proteinExistence type="predicted"/>
<protein>
    <submittedName>
        <fullName evidence="1">Uncharacterized protein</fullName>
    </submittedName>
</protein>
<dbReference type="EMBL" id="CABFJX010000257">
    <property type="protein sequence ID" value="VTT69643.1"/>
    <property type="molecule type" value="Genomic_DNA"/>
</dbReference>
<accession>A0A9Q9UCM7</accession>
<comment type="caution">
    <text evidence="1">The sequence shown here is derived from an EMBL/GenBank/DDBJ whole genome shotgun (WGS) entry which is preliminary data.</text>
</comment>
<sequence>MGSTSLSSDCIIKCMVDAYAYEGEAIAVQMSPERGYCGWVATMPSSDLRGNRKGSYEFVVMWSGQYYHLRKGDVAVEGPRTGGPIHDKCALDALSSSPQFQRLAGDLKYVNDNNWKEAEDMMEAAWHNLLQ</sequence>
<dbReference type="Proteomes" id="UP000760494">
    <property type="component" value="Unassembled WGS sequence"/>
</dbReference>
<gene>
    <name evidence="1" type="ORF">C2S_7619</name>
</gene>
<evidence type="ECO:0000313" key="2">
    <source>
        <dbReference type="Proteomes" id="UP000760494"/>
    </source>
</evidence>
<evidence type="ECO:0000313" key="1">
    <source>
        <dbReference type="EMBL" id="VTT69643.1"/>
    </source>
</evidence>
<name>A0A9Q9UCM7_FUSFU</name>
<organism evidence="1 2">
    <name type="scientific">Fusarium fujikuroi</name>
    <name type="common">Bakanae and foot rot disease fungus</name>
    <name type="synonym">Gibberella fujikuroi</name>
    <dbReference type="NCBI Taxonomy" id="5127"/>
    <lineage>
        <taxon>Eukaryota</taxon>
        <taxon>Fungi</taxon>
        <taxon>Dikarya</taxon>
        <taxon>Ascomycota</taxon>
        <taxon>Pezizomycotina</taxon>
        <taxon>Sordariomycetes</taxon>
        <taxon>Hypocreomycetidae</taxon>
        <taxon>Hypocreales</taxon>
        <taxon>Nectriaceae</taxon>
        <taxon>Fusarium</taxon>
        <taxon>Fusarium fujikuroi species complex</taxon>
    </lineage>
</organism>
<reference evidence="1" key="1">
    <citation type="submission" date="2019-05" db="EMBL/GenBank/DDBJ databases">
        <authorList>
            <person name="Piombo E."/>
        </authorList>
    </citation>
    <scope>NUCLEOTIDE SEQUENCE</scope>
    <source>
        <strain evidence="1">C2S</strain>
    </source>
</reference>
<dbReference type="AlphaFoldDB" id="A0A9Q9UCM7"/>